<dbReference type="PROSITE" id="PS00282">
    <property type="entry name" value="KAZAL_1"/>
    <property type="match status" value="2"/>
</dbReference>
<feature type="domain" description="Kazal-like" evidence="5">
    <location>
        <begin position="654"/>
        <end position="710"/>
    </location>
</feature>
<feature type="compositionally biased region" description="Basic and acidic residues" evidence="4">
    <location>
        <begin position="762"/>
        <end position="798"/>
    </location>
</feature>
<name>A0A9J7K3V1_CRIGR</name>
<feature type="domain" description="Kazal-like" evidence="5">
    <location>
        <begin position="580"/>
        <end position="642"/>
    </location>
</feature>
<evidence type="ECO:0000313" key="7">
    <source>
        <dbReference type="RefSeq" id="XP_035294625.1"/>
    </source>
</evidence>
<keyword evidence="3" id="KW-1015">Disulfide bond</keyword>
<keyword evidence="7" id="KW-0722">Serine protease inhibitor</keyword>
<dbReference type="PANTHER" id="PTHR47499:SF1">
    <property type="entry name" value="SERINE PROTEASE INHIBITOR KAZAL-TYPE 7"/>
    <property type="match status" value="1"/>
</dbReference>
<feature type="compositionally biased region" description="Basic and acidic residues" evidence="4">
    <location>
        <begin position="741"/>
        <end position="755"/>
    </location>
</feature>
<feature type="region of interest" description="Disordered" evidence="4">
    <location>
        <begin position="633"/>
        <end position="654"/>
    </location>
</feature>
<sequence length="1050" mass="118503">MFSPRAPAEQCTGQTCNDYIIFSMKTATVLMLLTLALYLTQDAASGDAIQDVCRNLQALMETNKLLCSQGNRPIQNPNDMNQDICVMCKQILEEAKSKKSVRDLSRATRETTPAKLNCEDFKQGRKDGGFVCTSDAPAVCGTDGKTYRSRCELCAENEKSKNQVDIKSEGECGSSSLEKDVCSDFRAYVQDGRLGCTRENDPVRGPDGRTHGNRCAMCAELFLKEAQENATRDRENRIRRDAEKELCKEFENQVRSGRLFCTRESDPIRGPDGKMHGNKCALCADIFMRQFSEEKGKAEKNQRDAEERDKAKVEIEKRCSEFRDRAKNGTLFCTRENDPIRGLDGKTHGNLCSMCQAFFKAETEEKKKAEGETRSRRESESSATAETYAKLCDGYRKVRRNGQLYCTRENDPIRGPDGKVHGNTCSMCQAFFIQEDKARAKVKREAAKEICSEFQDQAKGGMLSCTRENDPVVGPDGKTHANKCAMCASLFLIEEEEKKKDDKGEKEKVEAEKSKREAIQELCSKYRSQVRNGRLPCTRKSDPIVGLDGKIHENTCSMCEAFFQEETKKNKAGFRVKAKRDIKKDCSEFLSLLKDGELFCTRENDPVRGPDGKTHGNKCAMCKAVFDKEKEERMKKEGENQRITSGHDSSGGRLKAKDECAQYWESMKNGEFSCTRESDPVRGADGKSYNNKCVMCKELLQREMEEKNKNFASRSNDTGSATRKDVCDQFRSQMKNGKLLCTRESDPTRGPDGKTHGNKCAMCKERLEREAAEKKKKEDEDKRNTGTNKNDKEDQCHEFRSMQRDGKLICTRENDPIRGPDGKTHVNKCAMCQSMFEREASERKMRNEENSSSQPANEVKDNCREDHNTAEDAKSRRARSSLPFVAGMSEDECSEFRKLLRDDKFLCPQKDDPVRGADGTIYQNKCHMCKVVLEKEAVERLGLQENPSYISVTKEEDGPGFSSSSEDADMCKHYRILPRMGYLCPKNIQPVCGDDGQTYANPCMLCHENLIHQTNTRIHSQGKCEESSNPEAIPADTPASVSALAFGLWW</sequence>
<reference evidence="7" key="3">
    <citation type="submission" date="2025-08" db="UniProtKB">
        <authorList>
            <consortium name="RefSeq"/>
        </authorList>
    </citation>
    <scope>IDENTIFICATION</scope>
    <source>
        <strain evidence="7">17A/GY</strain>
        <tissue evidence="7">Liver</tissue>
    </source>
</reference>
<dbReference type="SMART" id="SM00280">
    <property type="entry name" value="KAZAL"/>
    <property type="match status" value="13"/>
</dbReference>
<protein>
    <submittedName>
        <fullName evidence="7">Serine protease inhibitor Kazal-type 5 isoform X2</fullName>
    </submittedName>
</protein>
<gene>
    <name evidence="7" type="primary">Spink5</name>
</gene>
<dbReference type="InterPro" id="IPR002350">
    <property type="entry name" value="Kazal_dom"/>
</dbReference>
<feature type="domain" description="Kazal-like" evidence="5">
    <location>
        <begin position="965"/>
        <end position="1026"/>
    </location>
</feature>
<feature type="domain" description="Kazal-like" evidence="5">
    <location>
        <begin position="112"/>
        <end position="174"/>
    </location>
</feature>
<dbReference type="RefSeq" id="XP_035294625.1">
    <property type="nucleotide sequence ID" value="XM_035438734.1"/>
</dbReference>
<keyword evidence="7" id="KW-0646">Protease inhibitor</keyword>
<feature type="region of interest" description="Disordered" evidence="4">
    <location>
        <begin position="738"/>
        <end position="798"/>
    </location>
</feature>
<evidence type="ECO:0000256" key="2">
    <source>
        <dbReference type="ARBA" id="ARBA00022525"/>
    </source>
</evidence>
<dbReference type="FunFam" id="3.30.60.30:FF:000001">
    <property type="entry name" value="Serine peptidase inhibitor, Kazal type 5"/>
    <property type="match status" value="10"/>
</dbReference>
<feature type="domain" description="Kazal-like" evidence="5">
    <location>
        <begin position="445"/>
        <end position="506"/>
    </location>
</feature>
<dbReference type="GO" id="GO:0005576">
    <property type="term" value="C:extracellular region"/>
    <property type="evidence" value="ECO:0007669"/>
    <property type="project" value="UniProtKB-SubCell"/>
</dbReference>
<dbReference type="GO" id="GO:0004867">
    <property type="term" value="F:serine-type endopeptidase inhibitor activity"/>
    <property type="evidence" value="ECO:0007669"/>
    <property type="project" value="UniProtKB-KW"/>
</dbReference>
<evidence type="ECO:0000256" key="1">
    <source>
        <dbReference type="ARBA" id="ARBA00004613"/>
    </source>
</evidence>
<dbReference type="GeneID" id="100755486"/>
<keyword evidence="6" id="KW-1185">Reference proteome</keyword>
<feature type="compositionally biased region" description="Basic and acidic residues" evidence="4">
    <location>
        <begin position="840"/>
        <end position="849"/>
    </location>
</feature>
<dbReference type="FunFam" id="3.30.60.30:FF:000029">
    <property type="entry name" value="Serine peptidase inhibitor, Kazal type 5"/>
    <property type="match status" value="1"/>
</dbReference>
<dbReference type="Proteomes" id="UP001108280">
    <property type="component" value="Chromosome 2"/>
</dbReference>
<reference evidence="6" key="2">
    <citation type="journal article" date="2020" name="Biotechnol. Bioeng.">
        <title>Chromosome-scale scaffolds for the Chinese hamster reference genome assembly to facilitate the study of the CHO epigenome.</title>
        <authorList>
            <person name="Hilliard W."/>
            <person name="MacDonald M."/>
            <person name="Lee K.H."/>
        </authorList>
    </citation>
    <scope>NUCLEOTIDE SEQUENCE [LARGE SCALE GENOMIC DNA]</scope>
    <source>
        <strain evidence="6">17A/GY</strain>
    </source>
</reference>
<dbReference type="KEGG" id="cge:100755486"/>
<feature type="compositionally biased region" description="Basic and acidic residues" evidence="4">
    <location>
        <begin position="858"/>
        <end position="875"/>
    </location>
</feature>
<evidence type="ECO:0000256" key="3">
    <source>
        <dbReference type="ARBA" id="ARBA00023157"/>
    </source>
</evidence>
<evidence type="ECO:0000313" key="6">
    <source>
        <dbReference type="Proteomes" id="UP001108280"/>
    </source>
</evidence>
<comment type="subcellular location">
    <subcellularLocation>
        <location evidence="1">Secreted</location>
    </subcellularLocation>
</comment>
<dbReference type="Pfam" id="PF00050">
    <property type="entry name" value="Kazal_1"/>
    <property type="match status" value="12"/>
</dbReference>
<dbReference type="InterPro" id="IPR050159">
    <property type="entry name" value="Kazal-type_SerProtInhib"/>
</dbReference>
<evidence type="ECO:0000256" key="4">
    <source>
        <dbReference type="SAM" id="MobiDB-lite"/>
    </source>
</evidence>
<dbReference type="CDD" id="cd00104">
    <property type="entry name" value="KAZAL_FS"/>
    <property type="match status" value="1"/>
</dbReference>
<keyword evidence="2" id="KW-0964">Secreted</keyword>
<dbReference type="Gene3D" id="3.30.60.30">
    <property type="match status" value="14"/>
</dbReference>
<proteinExistence type="predicted"/>
<accession>A0A9J7K3V1</accession>
<dbReference type="InterPro" id="IPR036058">
    <property type="entry name" value="Kazal_dom_sf"/>
</dbReference>
<organism evidence="6 7">
    <name type="scientific">Cricetulus griseus</name>
    <name type="common">Chinese hamster</name>
    <name type="synonym">Cricetulus barabensis griseus</name>
    <dbReference type="NCBI Taxonomy" id="10029"/>
    <lineage>
        <taxon>Eukaryota</taxon>
        <taxon>Metazoa</taxon>
        <taxon>Chordata</taxon>
        <taxon>Craniata</taxon>
        <taxon>Vertebrata</taxon>
        <taxon>Euteleostomi</taxon>
        <taxon>Mammalia</taxon>
        <taxon>Eutheria</taxon>
        <taxon>Euarchontoglires</taxon>
        <taxon>Glires</taxon>
        <taxon>Rodentia</taxon>
        <taxon>Myomorpha</taxon>
        <taxon>Muroidea</taxon>
        <taxon>Cricetidae</taxon>
        <taxon>Cricetinae</taxon>
        <taxon>Cricetulus</taxon>
    </lineage>
</organism>
<dbReference type="CTD" id="11005"/>
<dbReference type="PROSITE" id="PS51465">
    <property type="entry name" value="KAZAL_2"/>
    <property type="match status" value="5"/>
</dbReference>
<dbReference type="CDD" id="cd01327">
    <property type="entry name" value="KAZAL_PSTI"/>
    <property type="match status" value="1"/>
</dbReference>
<dbReference type="SUPFAM" id="SSF100895">
    <property type="entry name" value="Kazal-type serine protease inhibitors"/>
    <property type="match status" value="13"/>
</dbReference>
<dbReference type="PANTHER" id="PTHR47499">
    <property type="entry name" value="SERINE PROTEASE INHIBITOR KAZAL-TYPE 7 SPINK7"/>
    <property type="match status" value="1"/>
</dbReference>
<dbReference type="OrthoDB" id="126772at2759"/>
<evidence type="ECO:0000259" key="5">
    <source>
        <dbReference type="PROSITE" id="PS51465"/>
    </source>
</evidence>
<dbReference type="AlphaFoldDB" id="A0A9J7K3V1"/>
<feature type="region of interest" description="Disordered" evidence="4">
    <location>
        <begin position="840"/>
        <end position="881"/>
    </location>
</feature>
<reference evidence="6" key="1">
    <citation type="journal article" date="2018" name="Biotechnol. Bioeng.">
        <title>A reference genome of the Chinese hamster based on a hybrid assembly strategy.</title>
        <authorList>
            <person name="Rupp O."/>
            <person name="MacDonald M.L."/>
            <person name="Li S."/>
            <person name="Dhiman H."/>
            <person name="Polson S."/>
            <person name="Griep S."/>
            <person name="Heffner K."/>
            <person name="Hernandez I."/>
            <person name="Brinkrolf K."/>
            <person name="Jadhav V."/>
            <person name="Samoudi M."/>
            <person name="Hao H."/>
            <person name="Kingham B."/>
            <person name="Goesmann A."/>
            <person name="Betenbaugh M.J."/>
            <person name="Lewis N.E."/>
            <person name="Borth N."/>
            <person name="Lee K.H."/>
        </authorList>
    </citation>
    <scope>NUCLEOTIDE SEQUENCE [LARGE SCALE GENOMIC DNA]</scope>
    <source>
        <strain evidence="6">17A/GY</strain>
    </source>
</reference>